<evidence type="ECO:0000313" key="3">
    <source>
        <dbReference type="Proteomes" id="UP000186323"/>
    </source>
</evidence>
<dbReference type="Proteomes" id="UP000186323">
    <property type="component" value="Chromosome I"/>
</dbReference>
<sequence length="125" mass="14121">MATKKKMNEEVQAPEVGMTTEQTMEQTVPEREEEHVEEAREQTPETMEATEAPADTEKDVASAKKNVGSALESLSVLADRHRVPSWQQAALLRFMDWTDDKLVSDAAYRAALEELKYRRIGGGRR</sequence>
<protein>
    <submittedName>
        <fullName evidence="2">Uncharacterized protein</fullName>
    </submittedName>
</protein>
<dbReference type="KEGG" id="dpg:DESPIGER_0046"/>
<evidence type="ECO:0000313" key="2">
    <source>
        <dbReference type="EMBL" id="SFV71951.1"/>
    </source>
</evidence>
<dbReference type="OrthoDB" id="5461387at2"/>
<feature type="compositionally biased region" description="Basic and acidic residues" evidence="1">
    <location>
        <begin position="28"/>
        <end position="43"/>
    </location>
</feature>
<organism evidence="2 3">
    <name type="scientific">Desulfovibrio piger</name>
    <dbReference type="NCBI Taxonomy" id="901"/>
    <lineage>
        <taxon>Bacteria</taxon>
        <taxon>Pseudomonadati</taxon>
        <taxon>Thermodesulfobacteriota</taxon>
        <taxon>Desulfovibrionia</taxon>
        <taxon>Desulfovibrionales</taxon>
        <taxon>Desulfovibrionaceae</taxon>
        <taxon>Desulfovibrio</taxon>
    </lineage>
</organism>
<dbReference type="EMBL" id="LT630450">
    <property type="protein sequence ID" value="SFV71951.1"/>
    <property type="molecule type" value="Genomic_DNA"/>
</dbReference>
<name>A0A1K1LB76_9BACT</name>
<dbReference type="AlphaFoldDB" id="A0A1K1LB76"/>
<dbReference type="RefSeq" id="WP_072331546.1">
    <property type="nucleotide sequence ID" value="NZ_LT630450.1"/>
</dbReference>
<proteinExistence type="predicted"/>
<feature type="region of interest" description="Disordered" evidence="1">
    <location>
        <begin position="1"/>
        <end position="64"/>
    </location>
</feature>
<keyword evidence="3" id="KW-1185">Reference proteome</keyword>
<evidence type="ECO:0000256" key="1">
    <source>
        <dbReference type="SAM" id="MobiDB-lite"/>
    </source>
</evidence>
<reference evidence="3" key="1">
    <citation type="submission" date="2016-10" db="EMBL/GenBank/DDBJ databases">
        <authorList>
            <person name="Wegmann U."/>
        </authorList>
    </citation>
    <scope>NUCLEOTIDE SEQUENCE [LARGE SCALE GENOMIC DNA]</scope>
</reference>
<gene>
    <name evidence="2" type="ORF">DESPIGER_0046</name>
</gene>
<accession>A0A1K1LB76</accession>